<evidence type="ECO:0000256" key="2">
    <source>
        <dbReference type="ARBA" id="ARBA00022386"/>
    </source>
</evidence>
<dbReference type="GO" id="GO:0003700">
    <property type="term" value="F:DNA-binding transcription factor activity"/>
    <property type="evidence" value="ECO:0007669"/>
    <property type="project" value="InterPro"/>
</dbReference>
<dbReference type="OrthoDB" id="9791355at2"/>
<protein>
    <recommendedName>
        <fullName evidence="2">Transcriptional regulator MntR</fullName>
    </recommendedName>
</protein>
<reference evidence="9" key="1">
    <citation type="submission" date="2017-11" db="EMBL/GenBank/DDBJ databases">
        <authorList>
            <person name="Watanabe M."/>
            <person name="Kojima H."/>
        </authorList>
    </citation>
    <scope>NUCLEOTIDE SEQUENCE [LARGE SCALE GENOMIC DNA]</scope>
    <source>
        <strain evidence="9">Tokyo 01</strain>
    </source>
</reference>
<dbReference type="SUPFAM" id="SSF47979">
    <property type="entry name" value="Iron-dependent repressor protein, dimerization domain"/>
    <property type="match status" value="1"/>
</dbReference>
<dbReference type="Pfam" id="PF02742">
    <property type="entry name" value="Fe_dep_repr_C"/>
    <property type="match status" value="1"/>
</dbReference>
<organism evidence="8 9">
    <name type="scientific">Desulfonema ishimotonii</name>
    <dbReference type="NCBI Taxonomy" id="45657"/>
    <lineage>
        <taxon>Bacteria</taxon>
        <taxon>Pseudomonadati</taxon>
        <taxon>Thermodesulfobacteriota</taxon>
        <taxon>Desulfobacteria</taxon>
        <taxon>Desulfobacterales</taxon>
        <taxon>Desulfococcaceae</taxon>
        <taxon>Desulfonema</taxon>
    </lineage>
</organism>
<sequence length="169" mass="19088">MTGIKALTSSMEDYLEAIFHIVSKKQAAKAKDIALRLNVNNSSVTGALRSLSEKGYINYAPYDLITLTETGKVHARNVVKRHEALENFFIRILGAAPEEAESTACKMEHSISPDILERLIRFVRFIENCPRGGEDWLKKFTEVCRGDDIQRHCQECLTTCLEDAREKAL</sequence>
<dbReference type="EMBL" id="BEXT01000001">
    <property type="protein sequence ID" value="GBC60371.1"/>
    <property type="molecule type" value="Genomic_DNA"/>
</dbReference>
<comment type="similarity">
    <text evidence="1">Belongs to the DtxR/MntR family.</text>
</comment>
<dbReference type="PANTHER" id="PTHR33238">
    <property type="entry name" value="IRON (METAL) DEPENDENT REPRESSOR, DTXR FAMILY"/>
    <property type="match status" value="1"/>
</dbReference>
<evidence type="ECO:0000259" key="7">
    <source>
        <dbReference type="PROSITE" id="PS50944"/>
    </source>
</evidence>
<comment type="caution">
    <text evidence="8">The sequence shown here is derived from an EMBL/GenBank/DDBJ whole genome shotgun (WGS) entry which is preliminary data.</text>
</comment>
<dbReference type="GO" id="GO:0046914">
    <property type="term" value="F:transition metal ion binding"/>
    <property type="evidence" value="ECO:0007669"/>
    <property type="project" value="InterPro"/>
</dbReference>
<keyword evidence="3" id="KW-0805">Transcription regulation</keyword>
<keyword evidence="4" id="KW-0238">DNA-binding</keyword>
<feature type="domain" description="HTH dtxR-type" evidence="7">
    <location>
        <begin position="7"/>
        <end position="68"/>
    </location>
</feature>
<name>A0A401FTT1_9BACT</name>
<evidence type="ECO:0000313" key="8">
    <source>
        <dbReference type="EMBL" id="GBC60371.1"/>
    </source>
</evidence>
<evidence type="ECO:0000256" key="5">
    <source>
        <dbReference type="ARBA" id="ARBA00023163"/>
    </source>
</evidence>
<dbReference type="AlphaFoldDB" id="A0A401FTT1"/>
<dbReference type="InterPro" id="IPR050536">
    <property type="entry name" value="DtxR_MntR_Metal-Reg"/>
</dbReference>
<dbReference type="SUPFAM" id="SSF46785">
    <property type="entry name" value="Winged helix' DNA-binding domain"/>
    <property type="match status" value="1"/>
</dbReference>
<gene>
    <name evidence="8" type="ORF">DENIS_1322</name>
</gene>
<evidence type="ECO:0000256" key="4">
    <source>
        <dbReference type="ARBA" id="ARBA00023125"/>
    </source>
</evidence>
<dbReference type="InterPro" id="IPR036390">
    <property type="entry name" value="WH_DNA-bd_sf"/>
</dbReference>
<evidence type="ECO:0000256" key="3">
    <source>
        <dbReference type="ARBA" id="ARBA00023015"/>
    </source>
</evidence>
<dbReference type="PANTHER" id="PTHR33238:SF7">
    <property type="entry name" value="IRON-DEPENDENT TRANSCRIPTIONAL REGULATOR"/>
    <property type="match status" value="1"/>
</dbReference>
<dbReference type="Pfam" id="PF01325">
    <property type="entry name" value="Fe_dep_repress"/>
    <property type="match status" value="1"/>
</dbReference>
<dbReference type="GO" id="GO:0046983">
    <property type="term" value="F:protein dimerization activity"/>
    <property type="evidence" value="ECO:0007669"/>
    <property type="project" value="InterPro"/>
</dbReference>
<dbReference type="GO" id="GO:0003677">
    <property type="term" value="F:DNA binding"/>
    <property type="evidence" value="ECO:0007669"/>
    <property type="project" value="UniProtKB-KW"/>
</dbReference>
<accession>A0A401FTT1</accession>
<dbReference type="InterPro" id="IPR036421">
    <property type="entry name" value="Fe_dep_repressor_sf"/>
</dbReference>
<dbReference type="Proteomes" id="UP000288096">
    <property type="component" value="Unassembled WGS sequence"/>
</dbReference>
<dbReference type="InterPro" id="IPR022687">
    <property type="entry name" value="HTH_DTXR"/>
</dbReference>
<dbReference type="RefSeq" id="WP_124327797.1">
    <property type="nucleotide sequence ID" value="NZ_BEXT01000001.1"/>
</dbReference>
<keyword evidence="5" id="KW-0804">Transcription</keyword>
<dbReference type="InterPro" id="IPR022689">
    <property type="entry name" value="Iron_dep_repressor"/>
</dbReference>
<dbReference type="InterPro" id="IPR001367">
    <property type="entry name" value="Fe_dep_repressor"/>
</dbReference>
<comment type="function">
    <text evidence="6">In the presence of manganese, represses expression of mntH and mntS. Up-regulates expression of mntP.</text>
</comment>
<evidence type="ECO:0000313" key="9">
    <source>
        <dbReference type="Proteomes" id="UP000288096"/>
    </source>
</evidence>
<proteinExistence type="inferred from homology"/>
<keyword evidence="9" id="KW-1185">Reference proteome</keyword>
<dbReference type="InterPro" id="IPR036388">
    <property type="entry name" value="WH-like_DNA-bd_sf"/>
</dbReference>
<evidence type="ECO:0000256" key="6">
    <source>
        <dbReference type="ARBA" id="ARBA00025185"/>
    </source>
</evidence>
<dbReference type="Gene3D" id="1.10.10.10">
    <property type="entry name" value="Winged helix-like DNA-binding domain superfamily/Winged helix DNA-binding domain"/>
    <property type="match status" value="1"/>
</dbReference>
<reference evidence="9" key="2">
    <citation type="submission" date="2019-01" db="EMBL/GenBank/DDBJ databases">
        <title>Genome sequence of Desulfonema ishimotonii strain Tokyo 01.</title>
        <authorList>
            <person name="Fukui M."/>
        </authorList>
    </citation>
    <scope>NUCLEOTIDE SEQUENCE [LARGE SCALE GENOMIC DNA]</scope>
    <source>
        <strain evidence="9">Tokyo 01</strain>
    </source>
</reference>
<dbReference type="PROSITE" id="PS50944">
    <property type="entry name" value="HTH_DTXR"/>
    <property type="match status" value="1"/>
</dbReference>
<dbReference type="Gene3D" id="1.10.60.10">
    <property type="entry name" value="Iron dependent repressor, metal binding and dimerisation domain"/>
    <property type="match status" value="1"/>
</dbReference>
<dbReference type="SMART" id="SM00529">
    <property type="entry name" value="HTH_DTXR"/>
    <property type="match status" value="1"/>
</dbReference>
<evidence type="ECO:0000256" key="1">
    <source>
        <dbReference type="ARBA" id="ARBA00007871"/>
    </source>
</evidence>